<gene>
    <name evidence="1" type="ordered locus">Hoch_0704</name>
</gene>
<evidence type="ECO:0000313" key="1">
    <source>
        <dbReference type="EMBL" id="ACY13332.1"/>
    </source>
</evidence>
<dbReference type="EMBL" id="CP001804">
    <property type="protein sequence ID" value="ACY13332.1"/>
    <property type="molecule type" value="Genomic_DNA"/>
</dbReference>
<organism evidence="1 2">
    <name type="scientific">Haliangium ochraceum (strain DSM 14365 / JCM 11303 / SMP-2)</name>
    <dbReference type="NCBI Taxonomy" id="502025"/>
    <lineage>
        <taxon>Bacteria</taxon>
        <taxon>Pseudomonadati</taxon>
        <taxon>Myxococcota</taxon>
        <taxon>Polyangia</taxon>
        <taxon>Haliangiales</taxon>
        <taxon>Kofleriaceae</taxon>
        <taxon>Haliangium</taxon>
    </lineage>
</organism>
<sequence>MSGNSKTVPPSEVWLRLEKFWRWLGRSETGKTLEHVLATKTNLRRDWCRRYRRGKQRSRAPRTTTLDTFLARVWCVGEEELWLPARRKLLDSLGESASAALRTKWLLYLTLAEESSPAPLEAPQAVRHHPPNLDTATPIGDAISPSRLAEILELRQRRLGFSEEELAECAAVHPAYLQTLLSAEPGASRDPRLISVLSALELPPDLVEVRREGRGMIDFSLNPQTRLDQDVWNEIRLEYYSHQRRLEVDAQEIWFGTPVISQTLSPFSFHERLIPQVSRNAQMLSWKYSERCENVQNGLLSGRVCARVLFLLTPTLRFLCDFSEHERLLYFSHLRRLWSPGYLSLRVLDTLMPATDLQHFSMAIVHRNAQSGIASADQLVETARSRSTRVTLVGDTLEGNTYYAQRLELFLAYWHAPTAREVAPDELQALATGRAA</sequence>
<keyword evidence="2" id="KW-1185">Reference proteome</keyword>
<reference evidence="1 2" key="1">
    <citation type="journal article" date="2010" name="Stand. Genomic Sci.">
        <title>Complete genome sequence of Haliangium ochraceum type strain (SMP-2).</title>
        <authorList>
            <consortium name="US DOE Joint Genome Institute (JGI-PGF)"/>
            <person name="Ivanova N."/>
            <person name="Daum C."/>
            <person name="Lang E."/>
            <person name="Abt B."/>
            <person name="Kopitz M."/>
            <person name="Saunders E."/>
            <person name="Lapidus A."/>
            <person name="Lucas S."/>
            <person name="Glavina Del Rio T."/>
            <person name="Nolan M."/>
            <person name="Tice H."/>
            <person name="Copeland A."/>
            <person name="Cheng J.F."/>
            <person name="Chen F."/>
            <person name="Bruce D."/>
            <person name="Goodwin L."/>
            <person name="Pitluck S."/>
            <person name="Mavromatis K."/>
            <person name="Pati A."/>
            <person name="Mikhailova N."/>
            <person name="Chen A."/>
            <person name="Palaniappan K."/>
            <person name="Land M."/>
            <person name="Hauser L."/>
            <person name="Chang Y.J."/>
            <person name="Jeffries C.D."/>
            <person name="Detter J.C."/>
            <person name="Brettin T."/>
            <person name="Rohde M."/>
            <person name="Goker M."/>
            <person name="Bristow J."/>
            <person name="Markowitz V."/>
            <person name="Eisen J.A."/>
            <person name="Hugenholtz P."/>
            <person name="Kyrpides N.C."/>
            <person name="Klenk H.P."/>
        </authorList>
    </citation>
    <scope>NUCLEOTIDE SEQUENCE [LARGE SCALE GENOMIC DNA]</scope>
    <source>
        <strain evidence="2">DSM 14365 / CIP 107738 / JCM 11303 / AJ 13395 / SMP-2</strain>
    </source>
</reference>
<accession>D0LMW1</accession>
<dbReference type="HOGENOM" id="CLU_628163_0_0_7"/>
<evidence type="ECO:0000313" key="2">
    <source>
        <dbReference type="Proteomes" id="UP000001880"/>
    </source>
</evidence>
<dbReference type="Proteomes" id="UP000001880">
    <property type="component" value="Chromosome"/>
</dbReference>
<dbReference type="AlphaFoldDB" id="D0LMW1"/>
<name>D0LMW1_HALO1</name>
<dbReference type="KEGG" id="hoh:Hoch_0704"/>
<proteinExistence type="predicted"/>
<protein>
    <submittedName>
        <fullName evidence="1">Uncharacterized protein</fullName>
    </submittedName>
</protein>